<dbReference type="GO" id="GO:0004810">
    <property type="term" value="F:CCA tRNA nucleotidyltransferase activity"/>
    <property type="evidence" value="ECO:0007669"/>
    <property type="project" value="UniProtKB-UniRule"/>
</dbReference>
<keyword evidence="2 10" id="KW-0819">tRNA processing</keyword>
<dbReference type="EMBL" id="JAKELO010000001">
    <property type="protein sequence ID" value="MDE4907029.1"/>
    <property type="molecule type" value="Genomic_DNA"/>
</dbReference>
<keyword evidence="4 10" id="KW-0479">Metal-binding</keyword>
<keyword evidence="3 10" id="KW-0548">Nucleotidyltransferase</keyword>
<keyword evidence="6 10" id="KW-0692">RNA repair</keyword>
<evidence type="ECO:0000256" key="6">
    <source>
        <dbReference type="ARBA" id="ARBA00022800"/>
    </source>
</evidence>
<keyword evidence="5 10" id="KW-0547">Nucleotide-binding</keyword>
<evidence type="ECO:0000256" key="8">
    <source>
        <dbReference type="ARBA" id="ARBA00022842"/>
    </source>
</evidence>
<feature type="binding site" evidence="10">
    <location>
        <position position="52"/>
    </location>
    <ligand>
        <name>CTP</name>
        <dbReference type="ChEBI" id="CHEBI:37563"/>
    </ligand>
</feature>
<evidence type="ECO:0000256" key="2">
    <source>
        <dbReference type="ARBA" id="ARBA00022694"/>
    </source>
</evidence>
<dbReference type="Gene3D" id="1.10.1410.30">
    <property type="entry name" value="CCA tRNA nucleotidyltransferase, domain 2"/>
    <property type="match status" value="1"/>
</dbReference>
<evidence type="ECO:0000256" key="4">
    <source>
        <dbReference type="ARBA" id="ARBA00022723"/>
    </source>
</evidence>
<dbReference type="NCBIfam" id="TIGR03671">
    <property type="entry name" value="cca_archaeal"/>
    <property type="match status" value="1"/>
</dbReference>
<dbReference type="InterPro" id="IPR015329">
    <property type="entry name" value="tRNA_NucTransf2"/>
</dbReference>
<comment type="caution">
    <text evidence="14">The sequence shown here is derived from an EMBL/GenBank/DDBJ whole genome shotgun (WGS) entry which is preliminary data.</text>
</comment>
<keyword evidence="8 10" id="KW-0460">Magnesium</keyword>
<dbReference type="Pfam" id="PF01909">
    <property type="entry name" value="NTP_transf_2"/>
    <property type="match status" value="1"/>
</dbReference>
<feature type="binding site" evidence="10">
    <location>
        <position position="49"/>
    </location>
    <ligand>
        <name>ATP</name>
        <dbReference type="ChEBI" id="CHEBI:30616"/>
    </ligand>
</feature>
<feature type="domain" description="tRNA nucleotidyltransferase substrate binding" evidence="12">
    <location>
        <begin position="152"/>
        <end position="262"/>
    </location>
</feature>
<dbReference type="SUPFAM" id="SSF55003">
    <property type="entry name" value="PAP/Archaeal CCA-adding enzyme, C-terminal domain"/>
    <property type="match status" value="1"/>
</dbReference>
<feature type="binding site" evidence="10">
    <location>
        <position position="61"/>
    </location>
    <ligand>
        <name>Mg(2+)</name>
        <dbReference type="ChEBI" id="CHEBI:18420"/>
    </ligand>
</feature>
<dbReference type="GO" id="GO:0042245">
    <property type="term" value="P:RNA repair"/>
    <property type="evidence" value="ECO:0007669"/>
    <property type="project" value="UniProtKB-KW"/>
</dbReference>
<comment type="catalytic activity">
    <reaction evidence="10">
        <text>a tRNA with a 3' CCA end + 2 CTP + ATP = a tRNA with a 3' CCACCA end + 3 diphosphate</text>
        <dbReference type="Rhea" id="RHEA:76235"/>
        <dbReference type="Rhea" id="RHEA-COMP:10468"/>
        <dbReference type="Rhea" id="RHEA-COMP:18655"/>
        <dbReference type="ChEBI" id="CHEBI:30616"/>
        <dbReference type="ChEBI" id="CHEBI:33019"/>
        <dbReference type="ChEBI" id="CHEBI:37563"/>
        <dbReference type="ChEBI" id="CHEBI:83071"/>
        <dbReference type="ChEBI" id="CHEBI:195187"/>
    </reaction>
</comment>
<evidence type="ECO:0000259" key="12">
    <source>
        <dbReference type="Pfam" id="PF09249"/>
    </source>
</evidence>
<keyword evidence="1 10" id="KW-0808">Transferase</keyword>
<dbReference type="InterPro" id="IPR043519">
    <property type="entry name" value="NT_sf"/>
</dbReference>
<evidence type="ECO:0000256" key="7">
    <source>
        <dbReference type="ARBA" id="ARBA00022840"/>
    </source>
</evidence>
<evidence type="ECO:0000256" key="3">
    <source>
        <dbReference type="ARBA" id="ARBA00022695"/>
    </source>
</evidence>
<comment type="miscellaneous">
    <text evidence="10">A single active site specifically recognizes both ATP and CTP and is responsible for their addition.</text>
</comment>
<dbReference type="GO" id="GO:0000049">
    <property type="term" value="F:tRNA binding"/>
    <property type="evidence" value="ECO:0007669"/>
    <property type="project" value="UniProtKB-UniRule"/>
</dbReference>
<feature type="binding site" evidence="10">
    <location>
        <position position="158"/>
    </location>
    <ligand>
        <name>ATP</name>
        <dbReference type="ChEBI" id="CHEBI:30616"/>
    </ligand>
</feature>
<comment type="function">
    <text evidence="10">Catalyzes the addition and repair of the essential 3'-terminal CCA sequence in tRNAs without using a nucleic acid template. Adds these three nucleotides in the order of C, C, and A to the tRNA nucleotide-73, using CTP and ATP as substrates and producing inorganic pyrophosphate. tRNA 3'-terminal CCA addition is required both for tRNA processing and repair. Also involved in tRNA surveillance by mediating tandem CCA addition to generate a CCACCA at the 3' terminus of unstable tRNAs. While stable tRNAs receive only 3'-terminal CCA, unstable tRNAs are marked with CCACCA and rapidly degraded.</text>
</comment>
<dbReference type="RefSeq" id="WP_274923693.1">
    <property type="nucleotide sequence ID" value="NZ_JAKELO010000001.1"/>
</dbReference>
<accession>A0A9Q4PUY5</accession>
<dbReference type="Gene3D" id="3.30.460.10">
    <property type="entry name" value="Beta Polymerase, domain 2"/>
    <property type="match status" value="1"/>
</dbReference>
<dbReference type="InterPro" id="IPR002934">
    <property type="entry name" value="Polymerase_NTP_transf_dom"/>
</dbReference>
<feature type="binding site" evidence="10">
    <location>
        <position position="139"/>
    </location>
    <ligand>
        <name>ATP</name>
        <dbReference type="ChEBI" id="CHEBI:30616"/>
    </ligand>
</feature>
<feature type="binding site" evidence="10">
    <location>
        <position position="167"/>
    </location>
    <ligand>
        <name>ATP</name>
        <dbReference type="ChEBI" id="CHEBI:30616"/>
    </ligand>
</feature>
<dbReference type="SUPFAM" id="SSF81631">
    <property type="entry name" value="PAP/OAS1 substrate-binding domain"/>
    <property type="match status" value="1"/>
</dbReference>
<dbReference type="Gene3D" id="3.30.70.590">
    <property type="entry name" value="Poly(A) polymerase predicted RNA binding domain"/>
    <property type="match status" value="1"/>
</dbReference>
<keyword evidence="9 10" id="KW-0694">RNA-binding</keyword>
<evidence type="ECO:0000256" key="1">
    <source>
        <dbReference type="ARBA" id="ARBA00022679"/>
    </source>
</evidence>
<dbReference type="PANTHER" id="PTHR39643:SF1">
    <property type="entry name" value="CCA-ADDING ENZYME"/>
    <property type="match status" value="1"/>
</dbReference>
<dbReference type="InterPro" id="IPR008229">
    <property type="entry name" value="CCA-adding_arc"/>
</dbReference>
<evidence type="ECO:0000256" key="5">
    <source>
        <dbReference type="ARBA" id="ARBA00022741"/>
    </source>
</evidence>
<protein>
    <recommendedName>
        <fullName evidence="10">CCA-adding enzyme</fullName>
        <ecNumber evidence="10">2.7.7.72</ecNumber>
    </recommendedName>
    <alternativeName>
        <fullName evidence="10">CCA tRNA nucleotidyltransferase</fullName>
    </alternativeName>
    <alternativeName>
        <fullName evidence="10">tRNA CCA-pyrophosphorylase</fullName>
    </alternativeName>
    <alternativeName>
        <fullName evidence="10">tRNA adenylyl-/cytidylyl- transferase</fullName>
    </alternativeName>
    <alternativeName>
        <fullName evidence="10">tRNA nucleotidyltransferase</fullName>
    </alternativeName>
    <alternativeName>
        <fullName evidence="10">tRNA-NT</fullName>
    </alternativeName>
</protein>
<feature type="binding site" evidence="10">
    <location>
        <position position="49"/>
    </location>
    <ligand>
        <name>CTP</name>
        <dbReference type="ChEBI" id="CHEBI:37563"/>
    </ligand>
</feature>
<dbReference type="Gene3D" id="3.30.70.1550">
    <property type="entry name" value="Archaeal tRNA CCA-adding enzyme catalytic domain"/>
    <property type="match status" value="1"/>
</dbReference>
<dbReference type="CDD" id="cd05400">
    <property type="entry name" value="NT_2-5OAS_ClassI-CCAase"/>
    <property type="match status" value="1"/>
</dbReference>
<dbReference type="GO" id="GO:0001680">
    <property type="term" value="P:tRNA 3'-terminal CCA addition"/>
    <property type="evidence" value="ECO:0007669"/>
    <property type="project" value="UniProtKB-UniRule"/>
</dbReference>
<evidence type="ECO:0000259" key="13">
    <source>
        <dbReference type="Pfam" id="PF21133"/>
    </source>
</evidence>
<dbReference type="Pfam" id="PF21133">
    <property type="entry name" value="CAA_C"/>
    <property type="match status" value="1"/>
</dbReference>
<dbReference type="AlphaFoldDB" id="A0A9Q4PUY5"/>
<dbReference type="InterPro" id="IPR006116">
    <property type="entry name" value="NT_2-5OAS_ClassI-CCAase"/>
</dbReference>
<gene>
    <name evidence="10 14" type="primary">cca</name>
    <name evidence="14" type="ORF">L0665_00095</name>
</gene>
<feature type="domain" description="Polymerase nucleotidyl transferase" evidence="11">
    <location>
        <begin position="34"/>
        <end position="139"/>
    </location>
</feature>
<dbReference type="GO" id="GO:0005524">
    <property type="term" value="F:ATP binding"/>
    <property type="evidence" value="ECO:0007669"/>
    <property type="project" value="UniProtKB-UniRule"/>
</dbReference>
<evidence type="ECO:0000256" key="9">
    <source>
        <dbReference type="ARBA" id="ARBA00022884"/>
    </source>
</evidence>
<comment type="cofactor">
    <cofactor evidence="10">
        <name>Mg(2+)</name>
        <dbReference type="ChEBI" id="CHEBI:18420"/>
    </cofactor>
</comment>
<dbReference type="GO" id="GO:0000287">
    <property type="term" value="F:magnesium ion binding"/>
    <property type="evidence" value="ECO:0007669"/>
    <property type="project" value="UniProtKB-UniRule"/>
</dbReference>
<evidence type="ECO:0000313" key="15">
    <source>
        <dbReference type="Proteomes" id="UP001143747"/>
    </source>
</evidence>
<sequence>MTLRNETEVEVLSRVRPEKEEIDSICLVAEMLLNAVNESGTAKGMVVGSVARNTWISGDRDIDVFMLYPPEMPREALEEEGIILGRSIASRFGGQFVEKYAEHPYVNATISGFDVDLVPCYAVTDSARIQSAVDRTPFHTRYIQSRIGGLEDDVLLMKQFSKAGGVYGSDLMTEGFAGYLCELLVLRYGGFSALIEACQSWRAGQTIDIVGHQGKQFDDPLVVIDPVDPNRNVAASVSRAQMGEFIELCRGYSASPGLEFFYPPAKDGITRDEFEQILSLRGTGLYSISFATPHQIPDIVVPQLRRSSAGIASLLERNGFVVNRYSEAMGEDHCYLLFELLVDRLPSLYTRTGPPVDNAVNAGKFSEKYLNQKVFSGPFINPDGRYAVEIMRKWVDVYSLLASDDIFSARLGKHVMRSMKRKCDVRAGNDCWNDDFQEFLGAFFNKISSVGALKKE</sequence>
<organism evidence="14 15">
    <name type="scientific">Methanogenium marinum</name>
    <dbReference type="NCBI Taxonomy" id="348610"/>
    <lineage>
        <taxon>Archaea</taxon>
        <taxon>Methanobacteriati</taxon>
        <taxon>Methanobacteriota</taxon>
        <taxon>Stenosarchaea group</taxon>
        <taxon>Methanomicrobia</taxon>
        <taxon>Methanomicrobiales</taxon>
        <taxon>Methanomicrobiaceae</taxon>
        <taxon>Methanogenium</taxon>
    </lineage>
</organism>
<evidence type="ECO:0000256" key="10">
    <source>
        <dbReference type="HAMAP-Rule" id="MF_01264"/>
    </source>
</evidence>
<reference evidence="14" key="1">
    <citation type="submission" date="2022-01" db="EMBL/GenBank/DDBJ databases">
        <title>Draft genome of Methanogenium marinum DSM 15558.</title>
        <authorList>
            <person name="Chen S.-C."/>
            <person name="You Y.-T."/>
        </authorList>
    </citation>
    <scope>NUCLEOTIDE SEQUENCE</scope>
    <source>
        <strain evidence="14">DSM 15558</strain>
    </source>
</reference>
<dbReference type="Pfam" id="PF09249">
    <property type="entry name" value="tRNA_NucTransf2"/>
    <property type="match status" value="1"/>
</dbReference>
<feature type="binding site" evidence="10">
    <location>
        <position position="158"/>
    </location>
    <ligand>
        <name>CTP</name>
        <dbReference type="ChEBI" id="CHEBI:37563"/>
    </ligand>
</feature>
<name>A0A9Q4PUY5_9EURY</name>
<dbReference type="HAMAP" id="MF_01264">
    <property type="entry name" value="CCA_arch"/>
    <property type="match status" value="1"/>
</dbReference>
<comment type="similarity">
    <text evidence="10">Belongs to the tRNA nucleotidyltransferase/poly(A) polymerase family. Archaeal CCA-adding enzyme subfamily.</text>
</comment>
<dbReference type="InterPro" id="IPR011068">
    <property type="entry name" value="NuclTrfase_I-like_C"/>
</dbReference>
<feature type="binding site" evidence="10">
    <location>
        <position position="116"/>
    </location>
    <ligand>
        <name>Mg(2+)</name>
        <dbReference type="ChEBI" id="CHEBI:18420"/>
    </ligand>
</feature>
<feature type="domain" description="CCA-adding enzyme C-terminal" evidence="13">
    <location>
        <begin position="281"/>
        <end position="428"/>
    </location>
</feature>
<dbReference type="EC" id="2.7.7.72" evidence="10"/>
<dbReference type="SUPFAM" id="SSF81301">
    <property type="entry name" value="Nucleotidyltransferase"/>
    <property type="match status" value="1"/>
</dbReference>
<dbReference type="InterPro" id="IPR042090">
    <property type="entry name" value="CCA_tRNA_nucleotrans_2"/>
</dbReference>
<dbReference type="InterPro" id="IPR048833">
    <property type="entry name" value="CAA_C"/>
</dbReference>
<dbReference type="Proteomes" id="UP001143747">
    <property type="component" value="Unassembled WGS sequence"/>
</dbReference>
<evidence type="ECO:0000313" key="14">
    <source>
        <dbReference type="EMBL" id="MDE4907029.1"/>
    </source>
</evidence>
<dbReference type="PANTHER" id="PTHR39643">
    <property type="entry name" value="CCA-ADDING ENZYME"/>
    <property type="match status" value="1"/>
</dbReference>
<evidence type="ECO:0000259" key="11">
    <source>
        <dbReference type="Pfam" id="PF01909"/>
    </source>
</evidence>
<comment type="subunit">
    <text evidence="10">Homodimer.</text>
</comment>
<feature type="binding site" evidence="10">
    <location>
        <position position="52"/>
    </location>
    <ligand>
        <name>ATP</name>
        <dbReference type="ChEBI" id="CHEBI:30616"/>
    </ligand>
</feature>
<feature type="binding site" evidence="10">
    <location>
        <position position="63"/>
    </location>
    <ligand>
        <name>Mg(2+)</name>
        <dbReference type="ChEBI" id="CHEBI:18420"/>
    </ligand>
</feature>
<proteinExistence type="inferred from homology"/>
<feature type="binding site" evidence="10">
    <location>
        <position position="167"/>
    </location>
    <ligand>
        <name>CTP</name>
        <dbReference type="ChEBI" id="CHEBI:37563"/>
    </ligand>
</feature>
<keyword evidence="15" id="KW-1185">Reference proteome</keyword>
<keyword evidence="7 10" id="KW-0067">ATP-binding</keyword>
<feature type="binding site" evidence="10">
    <location>
        <position position="139"/>
    </location>
    <ligand>
        <name>CTP</name>
        <dbReference type="ChEBI" id="CHEBI:37563"/>
    </ligand>
</feature>
<comment type="catalytic activity">
    <reaction evidence="10">
        <text>a tRNA precursor + 2 CTP + ATP = a tRNA with a 3' CCA end + 3 diphosphate</text>
        <dbReference type="Rhea" id="RHEA:14433"/>
        <dbReference type="Rhea" id="RHEA-COMP:10465"/>
        <dbReference type="Rhea" id="RHEA-COMP:10468"/>
        <dbReference type="ChEBI" id="CHEBI:30616"/>
        <dbReference type="ChEBI" id="CHEBI:33019"/>
        <dbReference type="ChEBI" id="CHEBI:37563"/>
        <dbReference type="ChEBI" id="CHEBI:74896"/>
        <dbReference type="ChEBI" id="CHEBI:83071"/>
        <dbReference type="EC" id="2.7.7.72"/>
    </reaction>
</comment>
<dbReference type="PIRSF" id="PIRSF005335">
    <property type="entry name" value="CCA_arch"/>
    <property type="match status" value="1"/>
</dbReference>